<feature type="transmembrane region" description="Helical" evidence="1">
    <location>
        <begin position="60"/>
        <end position="80"/>
    </location>
</feature>
<organism evidence="2 3">
    <name type="scientific">Desulfatibacillum alkenivorans DSM 16219</name>
    <dbReference type="NCBI Taxonomy" id="1121393"/>
    <lineage>
        <taxon>Bacteria</taxon>
        <taxon>Pseudomonadati</taxon>
        <taxon>Thermodesulfobacteriota</taxon>
        <taxon>Desulfobacteria</taxon>
        <taxon>Desulfobacterales</taxon>
        <taxon>Desulfatibacillaceae</taxon>
        <taxon>Desulfatibacillum</taxon>
    </lineage>
</organism>
<proteinExistence type="predicted"/>
<protein>
    <submittedName>
        <fullName evidence="2">Peptidase M50B-like</fullName>
    </submittedName>
</protein>
<keyword evidence="3" id="KW-1185">Reference proteome</keyword>
<feature type="transmembrane region" description="Helical" evidence="1">
    <location>
        <begin position="118"/>
        <end position="140"/>
    </location>
</feature>
<dbReference type="Pfam" id="PF13398">
    <property type="entry name" value="Peptidase_M50B"/>
    <property type="match status" value="1"/>
</dbReference>
<dbReference type="InterPro" id="IPR049500">
    <property type="entry name" value="Peptidase_M50B-like"/>
</dbReference>
<dbReference type="EMBL" id="FQZU01000034">
    <property type="protein sequence ID" value="SHK81443.1"/>
    <property type="molecule type" value="Genomic_DNA"/>
</dbReference>
<keyword evidence="1" id="KW-0472">Membrane</keyword>
<dbReference type="AlphaFoldDB" id="A0A1M6VIV5"/>
<dbReference type="OrthoDB" id="258743at2"/>
<feature type="transmembrane region" description="Helical" evidence="1">
    <location>
        <begin position="21"/>
        <end position="40"/>
    </location>
</feature>
<dbReference type="Proteomes" id="UP000183994">
    <property type="component" value="Unassembled WGS sequence"/>
</dbReference>
<gene>
    <name evidence="2" type="ORF">SAMN02745216_04128</name>
</gene>
<accession>A0A1M6VIV5</accession>
<evidence type="ECO:0000256" key="1">
    <source>
        <dbReference type="SAM" id="Phobius"/>
    </source>
</evidence>
<dbReference type="STRING" id="1121393.SAMN02745216_04128"/>
<dbReference type="RefSeq" id="WP_073478153.1">
    <property type="nucleotide sequence ID" value="NZ_FQZU01000034.1"/>
</dbReference>
<reference evidence="3" key="1">
    <citation type="submission" date="2016-11" db="EMBL/GenBank/DDBJ databases">
        <authorList>
            <person name="Varghese N."/>
            <person name="Submissions S."/>
        </authorList>
    </citation>
    <scope>NUCLEOTIDE SEQUENCE [LARGE SCALE GENOMIC DNA]</scope>
    <source>
        <strain evidence="3">DSM 16219</strain>
    </source>
</reference>
<feature type="transmembrane region" description="Helical" evidence="1">
    <location>
        <begin position="189"/>
        <end position="207"/>
    </location>
</feature>
<name>A0A1M6VIV5_9BACT</name>
<evidence type="ECO:0000313" key="2">
    <source>
        <dbReference type="EMBL" id="SHK81443.1"/>
    </source>
</evidence>
<sequence>MLEILQNVGIFALDSLKTTGMILLMIMGPGMLFALIMNSVSTRLKAELWNLLGRKLYLAAFGWLGVSVHELGHAVMCLLFGHKINKLQLFAPDHKSGTLGAVNHSFNPRNPYQVVGNFFIALGPVILGVAVIWTAAHFLLPHGIASLEISVKWSDFRSLDAFLRLAASAWDALKDMLDGLFTKALWSQWQTWVFTYLLICVGSGISLSWSDISGGIEGFLAFFVLLFIAVLVAAYFDSIPSQQIKALSRAIANVYPFMLFALALNALLAASIFLLNTLKESIKN</sequence>
<feature type="transmembrane region" description="Helical" evidence="1">
    <location>
        <begin position="256"/>
        <end position="278"/>
    </location>
</feature>
<feature type="transmembrane region" description="Helical" evidence="1">
    <location>
        <begin position="219"/>
        <end position="236"/>
    </location>
</feature>
<evidence type="ECO:0000313" key="3">
    <source>
        <dbReference type="Proteomes" id="UP000183994"/>
    </source>
</evidence>
<keyword evidence="1" id="KW-1133">Transmembrane helix</keyword>
<keyword evidence="1" id="KW-0812">Transmembrane</keyword>